<keyword evidence="6" id="KW-0418">Kinase</keyword>
<dbReference type="Proteomes" id="UP000646579">
    <property type="component" value="Unassembled WGS sequence"/>
</dbReference>
<dbReference type="InterPro" id="IPR036890">
    <property type="entry name" value="HATPase_C_sf"/>
</dbReference>
<evidence type="ECO:0000313" key="10">
    <source>
        <dbReference type="Proteomes" id="UP000646579"/>
    </source>
</evidence>
<organism evidence="9 10">
    <name type="scientific">Devosia pacifica</name>
    <dbReference type="NCBI Taxonomy" id="1335967"/>
    <lineage>
        <taxon>Bacteria</taxon>
        <taxon>Pseudomonadati</taxon>
        <taxon>Pseudomonadota</taxon>
        <taxon>Alphaproteobacteria</taxon>
        <taxon>Hyphomicrobiales</taxon>
        <taxon>Devosiaceae</taxon>
        <taxon>Devosia</taxon>
    </lineage>
</organism>
<sequence length="271" mass="29640">MEEPLRSKLDDAIHLAREVGAPQIVDFTLEHNGTSHAFEARIYAESVESAKTSGLVITILDVSETRAHEMTLRALMREVSHRSKNLLAIVQSVAMQTARHTGTIEDFLLKFRGRLHALSSTQDLVTDSDWQGTRFHDLVTAQLSRTGVAVRSDPGPVQLKGLDPIIGPNTALHLGLALHELATNSVLHGALGDGHSGSITISLRVADADRLEFVWHELIRGNDTRPTQAKRFGTLVLEKVVPLSVSGSASYDPEPQEVRYELSIPAQQLGK</sequence>
<name>A0A918S2Q3_9HYPH</name>
<evidence type="ECO:0000256" key="6">
    <source>
        <dbReference type="ARBA" id="ARBA00022777"/>
    </source>
</evidence>
<gene>
    <name evidence="9" type="ORF">GCM10007989_11490</name>
</gene>
<reference evidence="9" key="1">
    <citation type="journal article" date="2014" name="Int. J. Syst. Evol. Microbiol.">
        <title>Complete genome sequence of Corynebacterium casei LMG S-19264T (=DSM 44701T), isolated from a smear-ripened cheese.</title>
        <authorList>
            <consortium name="US DOE Joint Genome Institute (JGI-PGF)"/>
            <person name="Walter F."/>
            <person name="Albersmeier A."/>
            <person name="Kalinowski J."/>
            <person name="Ruckert C."/>
        </authorList>
    </citation>
    <scope>NUCLEOTIDE SEQUENCE</scope>
    <source>
        <strain evidence="9">KCTC 32437</strain>
    </source>
</reference>
<dbReference type="GO" id="GO:0005524">
    <property type="term" value="F:ATP binding"/>
    <property type="evidence" value="ECO:0007669"/>
    <property type="project" value="UniProtKB-KW"/>
</dbReference>
<comment type="caution">
    <text evidence="9">The sequence shown here is derived from an EMBL/GenBank/DDBJ whole genome shotgun (WGS) entry which is preliminary data.</text>
</comment>
<dbReference type="Pfam" id="PF07536">
    <property type="entry name" value="HWE_HK"/>
    <property type="match status" value="1"/>
</dbReference>
<dbReference type="InterPro" id="IPR011102">
    <property type="entry name" value="Sig_transdc_His_kinase_HWE"/>
</dbReference>
<evidence type="ECO:0000256" key="4">
    <source>
        <dbReference type="ARBA" id="ARBA00022679"/>
    </source>
</evidence>
<dbReference type="AlphaFoldDB" id="A0A918S2Q3"/>
<evidence type="ECO:0000256" key="7">
    <source>
        <dbReference type="ARBA" id="ARBA00022840"/>
    </source>
</evidence>
<dbReference type="PANTHER" id="PTHR41523:SF7">
    <property type="entry name" value="HISTIDINE KINASE"/>
    <property type="match status" value="1"/>
</dbReference>
<proteinExistence type="predicted"/>
<keyword evidence="3" id="KW-0597">Phosphoprotein</keyword>
<evidence type="ECO:0000256" key="3">
    <source>
        <dbReference type="ARBA" id="ARBA00022553"/>
    </source>
</evidence>
<protein>
    <recommendedName>
        <fullName evidence="2">histidine kinase</fullName>
        <ecNumber evidence="2">2.7.13.3</ecNumber>
    </recommendedName>
</protein>
<dbReference type="GO" id="GO:0004673">
    <property type="term" value="F:protein histidine kinase activity"/>
    <property type="evidence" value="ECO:0007669"/>
    <property type="project" value="UniProtKB-EC"/>
</dbReference>
<comment type="catalytic activity">
    <reaction evidence="1">
        <text>ATP + protein L-histidine = ADP + protein N-phospho-L-histidine.</text>
        <dbReference type="EC" id="2.7.13.3"/>
    </reaction>
</comment>
<evidence type="ECO:0000256" key="1">
    <source>
        <dbReference type="ARBA" id="ARBA00000085"/>
    </source>
</evidence>
<feature type="domain" description="Signal transduction histidine kinase HWE region" evidence="8">
    <location>
        <begin position="78"/>
        <end position="163"/>
    </location>
</feature>
<dbReference type="EC" id="2.7.13.3" evidence="2"/>
<reference evidence="9" key="2">
    <citation type="submission" date="2020-09" db="EMBL/GenBank/DDBJ databases">
        <authorList>
            <person name="Sun Q."/>
            <person name="Kim S."/>
        </authorList>
    </citation>
    <scope>NUCLEOTIDE SEQUENCE</scope>
    <source>
        <strain evidence="9">KCTC 32437</strain>
    </source>
</reference>
<keyword evidence="10" id="KW-1185">Reference proteome</keyword>
<evidence type="ECO:0000256" key="5">
    <source>
        <dbReference type="ARBA" id="ARBA00022741"/>
    </source>
</evidence>
<dbReference type="SMART" id="SM00911">
    <property type="entry name" value="HWE_HK"/>
    <property type="match status" value="1"/>
</dbReference>
<evidence type="ECO:0000259" key="8">
    <source>
        <dbReference type="SMART" id="SM00911"/>
    </source>
</evidence>
<keyword evidence="4" id="KW-0808">Transferase</keyword>
<dbReference type="PANTHER" id="PTHR41523">
    <property type="entry name" value="TWO-COMPONENT SYSTEM SENSOR PROTEIN"/>
    <property type="match status" value="1"/>
</dbReference>
<evidence type="ECO:0000313" key="9">
    <source>
        <dbReference type="EMBL" id="GHA17953.1"/>
    </source>
</evidence>
<dbReference type="Gene3D" id="3.30.565.10">
    <property type="entry name" value="Histidine kinase-like ATPase, C-terminal domain"/>
    <property type="match status" value="1"/>
</dbReference>
<dbReference type="EMBL" id="BMZE01000001">
    <property type="protein sequence ID" value="GHA17953.1"/>
    <property type="molecule type" value="Genomic_DNA"/>
</dbReference>
<accession>A0A918S2Q3</accession>
<keyword evidence="5" id="KW-0547">Nucleotide-binding</keyword>
<keyword evidence="7" id="KW-0067">ATP-binding</keyword>
<evidence type="ECO:0000256" key="2">
    <source>
        <dbReference type="ARBA" id="ARBA00012438"/>
    </source>
</evidence>